<gene>
    <name evidence="2" type="ORF">NSP04_11725</name>
</gene>
<organism evidence="2 3">
    <name type="scientific">Limnobacter parvus</name>
    <dbReference type="NCBI Taxonomy" id="2939690"/>
    <lineage>
        <taxon>Bacteria</taxon>
        <taxon>Pseudomonadati</taxon>
        <taxon>Pseudomonadota</taxon>
        <taxon>Betaproteobacteria</taxon>
        <taxon>Burkholderiales</taxon>
        <taxon>Burkholderiaceae</taxon>
        <taxon>Limnobacter</taxon>
    </lineage>
</organism>
<accession>A0ABT1XJ61</accession>
<dbReference type="RefSeq" id="WP_257512540.1">
    <property type="nucleotide sequence ID" value="NZ_JANKHG010000018.1"/>
</dbReference>
<dbReference type="InterPro" id="IPR003495">
    <property type="entry name" value="CobW/HypB/UreG_nucleotide-bd"/>
</dbReference>
<dbReference type="Proteomes" id="UP001165267">
    <property type="component" value="Unassembled WGS sequence"/>
</dbReference>
<reference evidence="2" key="1">
    <citation type="submission" date="2022-07" db="EMBL/GenBank/DDBJ databases">
        <authorList>
            <person name="Xamxidin M."/>
        </authorList>
    </citation>
    <scope>NUCLEOTIDE SEQUENCE</scope>
    <source>
        <strain evidence="2">YS8-69</strain>
    </source>
</reference>
<protein>
    <recommendedName>
        <fullName evidence="1">CobW/HypB/UreG nucleotide-binding domain-containing protein</fullName>
    </recommendedName>
</protein>
<dbReference type="Pfam" id="PF02492">
    <property type="entry name" value="cobW"/>
    <property type="match status" value="1"/>
</dbReference>
<feature type="domain" description="CobW/HypB/UreG nucleotide-binding" evidence="1">
    <location>
        <begin position="47"/>
        <end position="123"/>
    </location>
</feature>
<proteinExistence type="predicted"/>
<keyword evidence="3" id="KW-1185">Reference proteome</keyword>
<sequence>MKTHAFLVHGRNPEYRARRIEQLLAEQAGAGKITVMASAEIFSRASVQVQAELFRADEDRKARGIHVLRLSPGCLCCSSKLVLTTHLARTLRLNQPNVLLVELESQSHPEQVLKLLKEPQWNDWFADITLVEEVA</sequence>
<evidence type="ECO:0000259" key="1">
    <source>
        <dbReference type="Pfam" id="PF02492"/>
    </source>
</evidence>
<name>A0ABT1XJ61_9BURK</name>
<dbReference type="EMBL" id="JANKHG010000018">
    <property type="protein sequence ID" value="MCR2747320.1"/>
    <property type="molecule type" value="Genomic_DNA"/>
</dbReference>
<dbReference type="InterPro" id="IPR027417">
    <property type="entry name" value="P-loop_NTPase"/>
</dbReference>
<comment type="caution">
    <text evidence="2">The sequence shown here is derived from an EMBL/GenBank/DDBJ whole genome shotgun (WGS) entry which is preliminary data.</text>
</comment>
<dbReference type="Gene3D" id="3.40.50.300">
    <property type="entry name" value="P-loop containing nucleotide triphosphate hydrolases"/>
    <property type="match status" value="1"/>
</dbReference>
<evidence type="ECO:0000313" key="3">
    <source>
        <dbReference type="Proteomes" id="UP001165267"/>
    </source>
</evidence>
<evidence type="ECO:0000313" key="2">
    <source>
        <dbReference type="EMBL" id="MCR2747320.1"/>
    </source>
</evidence>